<dbReference type="Gene3D" id="3.30.450.20">
    <property type="entry name" value="PAS domain"/>
    <property type="match status" value="1"/>
</dbReference>
<dbReference type="EMBL" id="JARO02000640">
    <property type="protein sequence ID" value="KPP77865.1"/>
    <property type="molecule type" value="Genomic_DNA"/>
</dbReference>
<sequence>MLPVRRVKVVARARPCVNFGAPDGLTEELAMDVCGVSVLSVAPAELALCSAPCRGSITHSSSSGRTAQLRDIRSVRGDKRGGTCRVGSSAGCAFKAREHSNKKFIIANARAQNCAIIYCNDGFCEMTGFSRPDVMQKPCTCDFLHGQLTKRHAIAQVAQALLGSEERKVEITYHRKDDTKKPQRAFIRPLCLPSSPSILSVLYSCLVMLNNVSTLRLFG</sequence>
<reference evidence="2 3" key="1">
    <citation type="submission" date="2015-08" db="EMBL/GenBank/DDBJ databases">
        <title>The genome of the Asian arowana (Scleropages formosus).</title>
        <authorList>
            <person name="Tan M.H."/>
            <person name="Gan H.M."/>
            <person name="Croft L.J."/>
            <person name="Austin C.M."/>
        </authorList>
    </citation>
    <scope>NUCLEOTIDE SEQUENCE [LARGE SCALE GENOMIC DNA]</scope>
    <source>
        <strain evidence="2">Aro1</strain>
    </source>
</reference>
<comment type="caution">
    <text evidence="2">The sequence shown here is derived from an EMBL/GenBank/DDBJ whole genome shotgun (WGS) entry which is preliminary data.</text>
</comment>
<dbReference type="PANTHER" id="PTHR10217:SF466">
    <property type="entry name" value="POTASSIUM VOLTAGE-GATED CHANNEL SUBFAMILY H MEMBER 7"/>
    <property type="match status" value="1"/>
</dbReference>
<dbReference type="PANTHER" id="PTHR10217">
    <property type="entry name" value="VOLTAGE AND LIGAND GATED POTASSIUM CHANNEL"/>
    <property type="match status" value="1"/>
</dbReference>
<feature type="domain" description="PAS" evidence="1">
    <location>
        <begin position="112"/>
        <end position="190"/>
    </location>
</feature>
<dbReference type="AlphaFoldDB" id="A0A0N8K2I9"/>
<accession>A0A0N8K2I9</accession>
<dbReference type="Proteomes" id="UP000034805">
    <property type="component" value="Unassembled WGS sequence"/>
</dbReference>
<proteinExistence type="predicted"/>
<dbReference type="GO" id="GO:0042391">
    <property type="term" value="P:regulation of membrane potential"/>
    <property type="evidence" value="ECO:0007669"/>
    <property type="project" value="TreeGrafter"/>
</dbReference>
<dbReference type="GO" id="GO:0005886">
    <property type="term" value="C:plasma membrane"/>
    <property type="evidence" value="ECO:0007669"/>
    <property type="project" value="TreeGrafter"/>
</dbReference>
<organism evidence="2 3">
    <name type="scientific">Scleropages formosus</name>
    <name type="common">Asian bonytongue</name>
    <name type="synonym">Osteoglossum formosum</name>
    <dbReference type="NCBI Taxonomy" id="113540"/>
    <lineage>
        <taxon>Eukaryota</taxon>
        <taxon>Metazoa</taxon>
        <taxon>Chordata</taxon>
        <taxon>Craniata</taxon>
        <taxon>Vertebrata</taxon>
        <taxon>Euteleostomi</taxon>
        <taxon>Actinopterygii</taxon>
        <taxon>Neopterygii</taxon>
        <taxon>Teleostei</taxon>
        <taxon>Osteoglossocephala</taxon>
        <taxon>Osteoglossomorpha</taxon>
        <taxon>Osteoglossiformes</taxon>
        <taxon>Osteoglossidae</taxon>
        <taxon>Scleropages</taxon>
    </lineage>
</organism>
<dbReference type="Pfam" id="PF13426">
    <property type="entry name" value="PAS_9"/>
    <property type="match status" value="1"/>
</dbReference>
<dbReference type="CDD" id="cd00130">
    <property type="entry name" value="PAS"/>
    <property type="match status" value="1"/>
</dbReference>
<evidence type="ECO:0000313" key="3">
    <source>
        <dbReference type="Proteomes" id="UP000034805"/>
    </source>
</evidence>
<evidence type="ECO:0000259" key="1">
    <source>
        <dbReference type="Pfam" id="PF13426"/>
    </source>
</evidence>
<gene>
    <name evidence="2" type="ORF">Z043_102679</name>
</gene>
<name>A0A0N8K2I9_SCLFO</name>
<dbReference type="GO" id="GO:0005242">
    <property type="term" value="F:inward rectifier potassium channel activity"/>
    <property type="evidence" value="ECO:0007669"/>
    <property type="project" value="TreeGrafter"/>
</dbReference>
<dbReference type="SUPFAM" id="SSF55785">
    <property type="entry name" value="PYP-like sensor domain (PAS domain)"/>
    <property type="match status" value="1"/>
</dbReference>
<dbReference type="InterPro" id="IPR035965">
    <property type="entry name" value="PAS-like_dom_sf"/>
</dbReference>
<evidence type="ECO:0000313" key="2">
    <source>
        <dbReference type="EMBL" id="KPP77865.1"/>
    </source>
</evidence>
<protein>
    <recommendedName>
        <fullName evidence="1">PAS domain-containing protein</fullName>
    </recommendedName>
</protein>
<dbReference type="InterPro" id="IPR050818">
    <property type="entry name" value="KCNH_animal-type"/>
</dbReference>
<dbReference type="InterPro" id="IPR000014">
    <property type="entry name" value="PAS"/>
</dbReference>